<accession>A0A2A2I7M6</accession>
<proteinExistence type="predicted"/>
<gene>
    <name evidence="1" type="ORF">CIL05_20500</name>
</gene>
<keyword evidence="2" id="KW-1185">Reference proteome</keyword>
<evidence type="ECO:0000313" key="2">
    <source>
        <dbReference type="Proteomes" id="UP000218887"/>
    </source>
</evidence>
<evidence type="ECO:0000313" key="1">
    <source>
        <dbReference type="EMBL" id="PAV27729.1"/>
    </source>
</evidence>
<organism evidence="1 2">
    <name type="scientific">Virgibacillus profundi</name>
    <dbReference type="NCBI Taxonomy" id="2024555"/>
    <lineage>
        <taxon>Bacteria</taxon>
        <taxon>Bacillati</taxon>
        <taxon>Bacillota</taxon>
        <taxon>Bacilli</taxon>
        <taxon>Bacillales</taxon>
        <taxon>Bacillaceae</taxon>
        <taxon>Virgibacillus</taxon>
    </lineage>
</organism>
<dbReference type="AlphaFoldDB" id="A0A2A2I7M6"/>
<dbReference type="EMBL" id="NPOA01000021">
    <property type="protein sequence ID" value="PAV27729.1"/>
    <property type="molecule type" value="Genomic_DNA"/>
</dbReference>
<sequence length="83" mass="9957">MDSVRSAKNRQEYCGYLPENWIYHPERKYIARSMNLSSGEKIYRPEHEFIIRRENISPAALIYLLEKEYIIRSAIISIEERAH</sequence>
<dbReference type="Proteomes" id="UP000218887">
    <property type="component" value="Unassembled WGS sequence"/>
</dbReference>
<reference evidence="1 2" key="1">
    <citation type="submission" date="2017-08" db="EMBL/GenBank/DDBJ databases">
        <title>Virgibacillus indicus sp. nov. and Virgibacillus profoundi sp. nov, two moderately halophilic bacteria isolated from marine sediment by using the Microfluidic Streak Plate.</title>
        <authorList>
            <person name="Xu B."/>
            <person name="Hu B."/>
            <person name="Wang J."/>
            <person name="Zhu Y."/>
            <person name="Huang L."/>
            <person name="Du W."/>
            <person name="Huang Y."/>
        </authorList>
    </citation>
    <scope>NUCLEOTIDE SEQUENCE [LARGE SCALE GENOMIC DNA]</scope>
    <source>
        <strain evidence="1 2">IO3-P3-H5</strain>
    </source>
</reference>
<protein>
    <submittedName>
        <fullName evidence="1">Uncharacterized protein</fullName>
    </submittedName>
</protein>
<comment type="caution">
    <text evidence="1">The sequence shown here is derived from an EMBL/GenBank/DDBJ whole genome shotgun (WGS) entry which is preliminary data.</text>
</comment>
<name>A0A2A2I7M6_9BACI</name>